<dbReference type="EMBL" id="CAUJNA010003568">
    <property type="protein sequence ID" value="CAJ1405075.1"/>
    <property type="molecule type" value="Genomic_DNA"/>
</dbReference>
<dbReference type="AlphaFoldDB" id="A0AA36JGQ0"/>
<accession>A0AA36JGQ0</accession>
<proteinExistence type="predicted"/>
<name>A0AA36JGQ0_9DINO</name>
<comment type="caution">
    <text evidence="1">The sequence shown here is derived from an EMBL/GenBank/DDBJ whole genome shotgun (WGS) entry which is preliminary data.</text>
</comment>
<evidence type="ECO:0000313" key="1">
    <source>
        <dbReference type="EMBL" id="CAJ1405075.1"/>
    </source>
</evidence>
<gene>
    <name evidence="1" type="ORF">EVOR1521_LOCUS27390</name>
</gene>
<protein>
    <submittedName>
        <fullName evidence="1">Uncharacterized protein</fullName>
    </submittedName>
</protein>
<dbReference type="Proteomes" id="UP001178507">
    <property type="component" value="Unassembled WGS sequence"/>
</dbReference>
<organism evidence="1 2">
    <name type="scientific">Effrenium voratum</name>
    <dbReference type="NCBI Taxonomy" id="2562239"/>
    <lineage>
        <taxon>Eukaryota</taxon>
        <taxon>Sar</taxon>
        <taxon>Alveolata</taxon>
        <taxon>Dinophyceae</taxon>
        <taxon>Suessiales</taxon>
        <taxon>Symbiodiniaceae</taxon>
        <taxon>Effrenium</taxon>
    </lineage>
</organism>
<evidence type="ECO:0000313" key="2">
    <source>
        <dbReference type="Proteomes" id="UP001178507"/>
    </source>
</evidence>
<keyword evidence="2" id="KW-1185">Reference proteome</keyword>
<sequence>MFRIPEPAEVLSMQAEGLRCVSALTSPQLLSQIFGHRDCLEMEKFVEAGRYWQQVGFFQFLQATAKEQLSCLNLGRRWELSWNYVSSDMNAVANHLLMTLKSQLMVAMARKTLVDAGQVLADGELATVRSDVYPRAA</sequence>
<reference evidence="1" key="1">
    <citation type="submission" date="2023-08" db="EMBL/GenBank/DDBJ databases">
        <authorList>
            <person name="Chen Y."/>
            <person name="Shah S."/>
            <person name="Dougan E. K."/>
            <person name="Thang M."/>
            <person name="Chan C."/>
        </authorList>
    </citation>
    <scope>NUCLEOTIDE SEQUENCE</scope>
</reference>